<feature type="domain" description="Histidine kinase" evidence="6">
    <location>
        <begin position="203"/>
        <end position="421"/>
    </location>
</feature>
<dbReference type="SMART" id="SM00387">
    <property type="entry name" value="HATPase_c"/>
    <property type="match status" value="1"/>
</dbReference>
<dbReference type="Proteomes" id="UP000279089">
    <property type="component" value="Unassembled WGS sequence"/>
</dbReference>
<keyword evidence="5" id="KW-0812">Transmembrane</keyword>
<feature type="modified residue" description="4-aspartylphosphate" evidence="4">
    <location>
        <position position="491"/>
    </location>
</feature>
<dbReference type="RefSeq" id="WP_120515312.1">
    <property type="nucleotide sequence ID" value="NZ_QXZY01000003.1"/>
</dbReference>
<dbReference type="SMART" id="SM00448">
    <property type="entry name" value="REC"/>
    <property type="match status" value="1"/>
</dbReference>
<organism evidence="8 9">
    <name type="scientific">Chitinophaga barathri</name>
    <dbReference type="NCBI Taxonomy" id="1647451"/>
    <lineage>
        <taxon>Bacteria</taxon>
        <taxon>Pseudomonadati</taxon>
        <taxon>Bacteroidota</taxon>
        <taxon>Chitinophagia</taxon>
        <taxon>Chitinophagales</taxon>
        <taxon>Chitinophagaceae</taxon>
        <taxon>Chitinophaga</taxon>
    </lineage>
</organism>
<evidence type="ECO:0000256" key="5">
    <source>
        <dbReference type="SAM" id="Phobius"/>
    </source>
</evidence>
<dbReference type="PRINTS" id="PR00344">
    <property type="entry name" value="BCTRLSENSOR"/>
</dbReference>
<dbReference type="InterPro" id="IPR003594">
    <property type="entry name" value="HATPase_dom"/>
</dbReference>
<feature type="transmembrane region" description="Helical" evidence="5">
    <location>
        <begin position="87"/>
        <end position="106"/>
    </location>
</feature>
<dbReference type="GO" id="GO:0000155">
    <property type="term" value="F:phosphorelay sensor kinase activity"/>
    <property type="evidence" value="ECO:0007669"/>
    <property type="project" value="InterPro"/>
</dbReference>
<protein>
    <recommendedName>
        <fullName evidence="2">histidine kinase</fullName>
        <ecNumber evidence="2">2.7.13.3</ecNumber>
    </recommendedName>
</protein>
<keyword evidence="3 4" id="KW-0597">Phosphoprotein</keyword>
<comment type="catalytic activity">
    <reaction evidence="1">
        <text>ATP + protein L-histidine = ADP + protein N-phospho-L-histidine.</text>
        <dbReference type="EC" id="2.7.13.3"/>
    </reaction>
</comment>
<dbReference type="InterPro" id="IPR011006">
    <property type="entry name" value="CheY-like_superfamily"/>
</dbReference>
<name>A0A3N4MEW8_9BACT</name>
<dbReference type="Gene3D" id="1.10.287.130">
    <property type="match status" value="1"/>
</dbReference>
<feature type="transmembrane region" description="Helical" evidence="5">
    <location>
        <begin position="112"/>
        <end position="129"/>
    </location>
</feature>
<dbReference type="SMART" id="SM00388">
    <property type="entry name" value="HisKA"/>
    <property type="match status" value="1"/>
</dbReference>
<feature type="transmembrane region" description="Helical" evidence="5">
    <location>
        <begin position="34"/>
        <end position="55"/>
    </location>
</feature>
<feature type="transmembrane region" description="Helical" evidence="5">
    <location>
        <begin position="141"/>
        <end position="163"/>
    </location>
</feature>
<dbReference type="CDD" id="cd00082">
    <property type="entry name" value="HisKA"/>
    <property type="match status" value="1"/>
</dbReference>
<dbReference type="CDD" id="cd17546">
    <property type="entry name" value="REC_hyHK_CKI1_RcsC-like"/>
    <property type="match status" value="1"/>
</dbReference>
<dbReference type="InterPro" id="IPR036097">
    <property type="entry name" value="HisK_dim/P_sf"/>
</dbReference>
<dbReference type="Pfam" id="PF00512">
    <property type="entry name" value="HisKA"/>
    <property type="match status" value="1"/>
</dbReference>
<keyword evidence="5" id="KW-1133">Transmembrane helix</keyword>
<dbReference type="PROSITE" id="PS50109">
    <property type="entry name" value="HIS_KIN"/>
    <property type="match status" value="1"/>
</dbReference>
<dbReference type="SUPFAM" id="SSF52172">
    <property type="entry name" value="CheY-like"/>
    <property type="match status" value="1"/>
</dbReference>
<dbReference type="InterPro" id="IPR004358">
    <property type="entry name" value="Sig_transdc_His_kin-like_C"/>
</dbReference>
<dbReference type="PANTHER" id="PTHR43547:SF2">
    <property type="entry name" value="HYBRID SIGNAL TRANSDUCTION HISTIDINE KINASE C"/>
    <property type="match status" value="1"/>
</dbReference>
<evidence type="ECO:0000256" key="2">
    <source>
        <dbReference type="ARBA" id="ARBA00012438"/>
    </source>
</evidence>
<proteinExistence type="predicted"/>
<dbReference type="PANTHER" id="PTHR43547">
    <property type="entry name" value="TWO-COMPONENT HISTIDINE KINASE"/>
    <property type="match status" value="1"/>
</dbReference>
<dbReference type="InterPro" id="IPR001789">
    <property type="entry name" value="Sig_transdc_resp-reg_receiver"/>
</dbReference>
<evidence type="ECO:0000256" key="3">
    <source>
        <dbReference type="ARBA" id="ARBA00022553"/>
    </source>
</evidence>
<dbReference type="SUPFAM" id="SSF47384">
    <property type="entry name" value="Homodimeric domain of signal transducing histidine kinase"/>
    <property type="match status" value="1"/>
</dbReference>
<feature type="transmembrane region" description="Helical" evidence="5">
    <location>
        <begin position="61"/>
        <end position="80"/>
    </location>
</feature>
<gene>
    <name evidence="8" type="ORF">EG028_05045</name>
</gene>
<dbReference type="AlphaFoldDB" id="A0A3N4MEW8"/>
<dbReference type="CDD" id="cd00075">
    <property type="entry name" value="HATPase"/>
    <property type="match status" value="1"/>
</dbReference>
<dbReference type="EMBL" id="RMBX01000002">
    <property type="protein sequence ID" value="RPD42542.1"/>
    <property type="molecule type" value="Genomic_DNA"/>
</dbReference>
<feature type="transmembrane region" description="Helical" evidence="5">
    <location>
        <begin position="169"/>
        <end position="191"/>
    </location>
</feature>
<dbReference type="SUPFAM" id="SSF55874">
    <property type="entry name" value="ATPase domain of HSP90 chaperone/DNA topoisomerase II/histidine kinase"/>
    <property type="match status" value="1"/>
</dbReference>
<dbReference type="EC" id="2.7.13.3" evidence="2"/>
<dbReference type="Pfam" id="PF00072">
    <property type="entry name" value="Response_reg"/>
    <property type="match status" value="1"/>
</dbReference>
<evidence type="ECO:0000256" key="4">
    <source>
        <dbReference type="PROSITE-ProRule" id="PRU00169"/>
    </source>
</evidence>
<dbReference type="InterPro" id="IPR005467">
    <property type="entry name" value="His_kinase_dom"/>
</dbReference>
<feature type="domain" description="Response regulatory" evidence="7">
    <location>
        <begin position="442"/>
        <end position="558"/>
    </location>
</feature>
<evidence type="ECO:0000313" key="9">
    <source>
        <dbReference type="Proteomes" id="UP000279089"/>
    </source>
</evidence>
<evidence type="ECO:0000256" key="1">
    <source>
        <dbReference type="ARBA" id="ARBA00000085"/>
    </source>
</evidence>
<evidence type="ECO:0000259" key="7">
    <source>
        <dbReference type="PROSITE" id="PS50110"/>
    </source>
</evidence>
<keyword evidence="9" id="KW-1185">Reference proteome</keyword>
<reference evidence="9" key="1">
    <citation type="submission" date="2018-11" db="EMBL/GenBank/DDBJ databases">
        <title>Chitinophaga lutea sp.nov., isolate from arsenic contaminated soil.</title>
        <authorList>
            <person name="Zong Y."/>
        </authorList>
    </citation>
    <scope>NUCLEOTIDE SEQUENCE [LARGE SCALE GENOMIC DNA]</scope>
    <source>
        <strain evidence="9">YLT18</strain>
    </source>
</reference>
<dbReference type="Pfam" id="PF02518">
    <property type="entry name" value="HATPase_c"/>
    <property type="match status" value="1"/>
</dbReference>
<accession>A0A3N4MEW8</accession>
<dbReference type="OrthoDB" id="636661at2"/>
<sequence>MATIWSIRIPGIISSIVRTGTGGINDEAAVKSIVLVNTLSVSLGSLILVIGALFWFLTQNLLILLPATAECLIAFSALLLNHYRRFTAAALLIFCLQCAAVLYFGIVLGEILMLQLMVVFLIAATYLIFNSTVIRRCCLAMAIATLATLEICYFNGVTGIIPLSHTTGFIFKWCSMGGVLLLIIVTGRQYVRSSDFRRVFFYQITHELRTPLNAVMLAAQLIKRELRYKPDARNIEALTDHMLAAGSTAGNILANVLDMARHESGKSDSNEETVIRLLPFFENILQSHRVIALYRNIQLRFEMEHMPALIKGDPHTLHVIMANLLSNAIQYGNKHSEVTVRIEGAQNTWQIRVTNTGAGIPKDKLDHIFEPFVTHRNVQVEGTGLGLFITRIKTMALGGNIAVKSTPGEYTTFTVTLPLREGDASMLPEETQEELEHAFNMHVLIADDNDMNNILLAKYLRQLGCRVTMTINGLEALQQAEIETPDLMILDYHMPVMDGKEALLQMKQTAGLKHIPVIMATGDAYQDTRQILMDAGAEAFLQKPINFHQLHHTLQTCLKR</sequence>
<evidence type="ECO:0000313" key="8">
    <source>
        <dbReference type="EMBL" id="RPD42542.1"/>
    </source>
</evidence>
<dbReference type="PROSITE" id="PS50110">
    <property type="entry name" value="RESPONSE_REGULATORY"/>
    <property type="match status" value="1"/>
</dbReference>
<dbReference type="Gene3D" id="3.40.50.2300">
    <property type="match status" value="1"/>
</dbReference>
<comment type="caution">
    <text evidence="8">The sequence shown here is derived from an EMBL/GenBank/DDBJ whole genome shotgun (WGS) entry which is preliminary data.</text>
</comment>
<dbReference type="InterPro" id="IPR003661">
    <property type="entry name" value="HisK_dim/P_dom"/>
</dbReference>
<dbReference type="InterPro" id="IPR036890">
    <property type="entry name" value="HATPase_C_sf"/>
</dbReference>
<dbReference type="Gene3D" id="3.30.565.10">
    <property type="entry name" value="Histidine kinase-like ATPase, C-terminal domain"/>
    <property type="match status" value="1"/>
</dbReference>
<keyword evidence="5" id="KW-0472">Membrane</keyword>
<evidence type="ECO:0000259" key="6">
    <source>
        <dbReference type="PROSITE" id="PS50109"/>
    </source>
</evidence>